<dbReference type="PROSITE" id="PS50995">
    <property type="entry name" value="HTH_MARR_2"/>
    <property type="match status" value="1"/>
</dbReference>
<dbReference type="GO" id="GO:0003700">
    <property type="term" value="F:DNA-binding transcription factor activity"/>
    <property type="evidence" value="ECO:0007669"/>
    <property type="project" value="InterPro"/>
</dbReference>
<dbReference type="AlphaFoldDB" id="A0A7D9D396"/>
<dbReference type="NCBIfam" id="TIGR00229">
    <property type="entry name" value="sensory_box"/>
    <property type="match status" value="1"/>
</dbReference>
<dbReference type="Pfam" id="PF08448">
    <property type="entry name" value="PAS_4"/>
    <property type="match status" value="1"/>
</dbReference>
<dbReference type="Pfam" id="PF01047">
    <property type="entry name" value="MarR"/>
    <property type="match status" value="1"/>
</dbReference>
<dbReference type="InterPro" id="IPR000835">
    <property type="entry name" value="HTH_MarR-typ"/>
</dbReference>
<accession>A0A7D9D396</accession>
<evidence type="ECO:0000313" key="2">
    <source>
        <dbReference type="EMBL" id="VUX56056.1"/>
    </source>
</evidence>
<dbReference type="PANTHER" id="PTHR33164:SF43">
    <property type="entry name" value="HTH-TYPE TRANSCRIPTIONAL REPRESSOR YETL"/>
    <property type="match status" value="1"/>
</dbReference>
<dbReference type="InterPro" id="IPR013656">
    <property type="entry name" value="PAS_4"/>
</dbReference>
<protein>
    <recommendedName>
        <fullName evidence="1">HTH marR-type domain-containing protein</fullName>
    </recommendedName>
</protein>
<dbReference type="InterPro" id="IPR039422">
    <property type="entry name" value="MarR/SlyA-like"/>
</dbReference>
<dbReference type="PANTHER" id="PTHR33164">
    <property type="entry name" value="TRANSCRIPTIONAL REGULATOR, MARR FAMILY"/>
    <property type="match status" value="1"/>
</dbReference>
<feature type="domain" description="HTH marR-type" evidence="1">
    <location>
        <begin position="11"/>
        <end position="143"/>
    </location>
</feature>
<dbReference type="Gene3D" id="1.10.10.10">
    <property type="entry name" value="Winged helix-like DNA-binding domain superfamily/Winged helix DNA-binding domain"/>
    <property type="match status" value="1"/>
</dbReference>
<dbReference type="SUPFAM" id="SSF46785">
    <property type="entry name" value="Winged helix' DNA-binding domain"/>
    <property type="match status" value="1"/>
</dbReference>
<reference evidence="2" key="1">
    <citation type="submission" date="2019-07" db="EMBL/GenBank/DDBJ databases">
        <authorList>
            <person name="Weber M."/>
            <person name="Kostadinov I."/>
            <person name="Kostadinov D I."/>
        </authorList>
    </citation>
    <scope>NUCLEOTIDE SEQUENCE</scope>
    <source>
        <strain evidence="2">Gfbio:sag-sample-m06:053724c1-46a9-4a36-b237-ea2bf867836b</strain>
    </source>
</reference>
<gene>
    <name evidence="2" type="ORF">JTBM06_V1_250015</name>
</gene>
<dbReference type="GO" id="GO:0006950">
    <property type="term" value="P:response to stress"/>
    <property type="evidence" value="ECO:0007669"/>
    <property type="project" value="TreeGrafter"/>
</dbReference>
<dbReference type="InterPro" id="IPR036390">
    <property type="entry name" value="WH_DNA-bd_sf"/>
</dbReference>
<dbReference type="InterPro" id="IPR000014">
    <property type="entry name" value="PAS"/>
</dbReference>
<evidence type="ECO:0000259" key="1">
    <source>
        <dbReference type="PROSITE" id="PS50995"/>
    </source>
</evidence>
<proteinExistence type="predicted"/>
<sequence length="280" mass="30516">MGKKTLDDTISQELAPQVHEAFSRLSRRLRALDLPDGLTIERLSTLATVAALEPVSISALAKAEIVSLPTMSNMVAKLEAKGLVDRVEDKLDARGVLVSTTAKGRASYQRATQQSLSHLKGTLGAMVPEQLATIRTLLSTVDGSQPSEQAVEAERVYAAAPVGLCYFDTELRYLYINEWLARINGISVEAHLGKKIEDVLEDVAVGVVPQLRHVLETGEPIIEGTVEAETPAHPGESRHYMHNYYPDKNKDGTVVGVNCVIQDITERIDLETGSPPDRKP</sequence>
<dbReference type="InterPro" id="IPR035965">
    <property type="entry name" value="PAS-like_dom_sf"/>
</dbReference>
<dbReference type="SMART" id="SM00347">
    <property type="entry name" value="HTH_MARR"/>
    <property type="match status" value="1"/>
</dbReference>
<dbReference type="InterPro" id="IPR036388">
    <property type="entry name" value="WH-like_DNA-bd_sf"/>
</dbReference>
<organism evidence="2">
    <name type="scientific">uncultured Woeseiaceae bacterium</name>
    <dbReference type="NCBI Taxonomy" id="1983305"/>
    <lineage>
        <taxon>Bacteria</taxon>
        <taxon>Pseudomonadati</taxon>
        <taxon>Pseudomonadota</taxon>
        <taxon>Gammaproteobacteria</taxon>
        <taxon>Woeseiales</taxon>
        <taxon>Woeseiaceae</taxon>
        <taxon>environmental samples</taxon>
    </lineage>
</organism>
<dbReference type="EMBL" id="LR633967">
    <property type="protein sequence ID" value="VUX56056.1"/>
    <property type="molecule type" value="Genomic_DNA"/>
</dbReference>
<dbReference type="CDD" id="cd00130">
    <property type="entry name" value="PAS"/>
    <property type="match status" value="1"/>
</dbReference>
<dbReference type="Gene3D" id="3.30.450.20">
    <property type="entry name" value="PAS domain"/>
    <property type="match status" value="1"/>
</dbReference>
<dbReference type="SUPFAM" id="SSF55785">
    <property type="entry name" value="PYP-like sensor domain (PAS domain)"/>
    <property type="match status" value="1"/>
</dbReference>
<name>A0A7D9D396_9GAMM</name>